<organism evidence="2 3">
    <name type="scientific">Montanilutibacter psychrotolerans</name>
    <dbReference type="NCBI Taxonomy" id="1327343"/>
    <lineage>
        <taxon>Bacteria</taxon>
        <taxon>Pseudomonadati</taxon>
        <taxon>Pseudomonadota</taxon>
        <taxon>Gammaproteobacteria</taxon>
        <taxon>Lysobacterales</taxon>
        <taxon>Lysobacteraceae</taxon>
        <taxon>Montanilutibacter</taxon>
    </lineage>
</organism>
<accession>A0A3M8T2Y2</accession>
<reference evidence="2 3" key="1">
    <citation type="submission" date="2018-11" db="EMBL/GenBank/DDBJ databases">
        <title>Lysobacter cryohumiis sp. nov., isolated from soil in the Tianshan Mountains, Xinjiang, China.</title>
        <authorList>
            <person name="Luo Y."/>
            <person name="Sheng H."/>
        </authorList>
    </citation>
    <scope>NUCLEOTIDE SEQUENCE [LARGE SCALE GENOMIC DNA]</scope>
    <source>
        <strain evidence="2 3">ZS60</strain>
    </source>
</reference>
<name>A0A3M8T2Y2_9GAMM</name>
<evidence type="ECO:0000256" key="1">
    <source>
        <dbReference type="SAM" id="SignalP"/>
    </source>
</evidence>
<comment type="caution">
    <text evidence="2">The sequence shown here is derived from an EMBL/GenBank/DDBJ whole genome shotgun (WGS) entry which is preliminary data.</text>
</comment>
<dbReference type="InterPro" id="IPR006311">
    <property type="entry name" value="TAT_signal"/>
</dbReference>
<feature type="chain" id="PRO_5018289471" evidence="1">
    <location>
        <begin position="23"/>
        <end position="189"/>
    </location>
</feature>
<proteinExistence type="predicted"/>
<dbReference type="PROSITE" id="PS51318">
    <property type="entry name" value="TAT"/>
    <property type="match status" value="1"/>
</dbReference>
<protein>
    <submittedName>
        <fullName evidence="2">DUF1439 domain-containing protein</fullName>
    </submittedName>
</protein>
<feature type="signal peptide" evidence="1">
    <location>
        <begin position="1"/>
        <end position="22"/>
    </location>
</feature>
<dbReference type="OrthoDB" id="5983686at2"/>
<dbReference type="PROSITE" id="PS51257">
    <property type="entry name" value="PROKAR_LIPOPROTEIN"/>
    <property type="match status" value="1"/>
</dbReference>
<sequence>MNRRRFLALSVAIAATATIAGCSTLNAVSALLGNEVVFSQLQLQQSLNRNFPKHYDKLGGLVSLTLMNPRLSIPPGSHRLRLDFDLGLGALGSDSSRPTGSFALTSALRFDPSTRGLHLQEPAIEHVDVRALGGVMNATSRQMLNTWLVDYARDEPVYRFDNSLLDRLGARRIGSTEINDGQVVVHLGQ</sequence>
<gene>
    <name evidence="2" type="ORF">EER27_01280</name>
</gene>
<keyword evidence="1" id="KW-0732">Signal</keyword>
<keyword evidence="3" id="KW-1185">Reference proteome</keyword>
<evidence type="ECO:0000313" key="3">
    <source>
        <dbReference type="Proteomes" id="UP000267049"/>
    </source>
</evidence>
<dbReference type="Gene3D" id="3.15.10.40">
    <property type="entry name" value="Uncharacterised protein PF07273, DUF1439"/>
    <property type="match status" value="1"/>
</dbReference>
<dbReference type="Proteomes" id="UP000267049">
    <property type="component" value="Unassembled WGS sequence"/>
</dbReference>
<evidence type="ECO:0000313" key="2">
    <source>
        <dbReference type="EMBL" id="RNF86096.1"/>
    </source>
</evidence>
<dbReference type="EMBL" id="RIBS01000001">
    <property type="protein sequence ID" value="RNF86096.1"/>
    <property type="molecule type" value="Genomic_DNA"/>
</dbReference>
<dbReference type="AlphaFoldDB" id="A0A3M8T2Y2"/>
<dbReference type="RefSeq" id="WP_123086216.1">
    <property type="nucleotide sequence ID" value="NZ_RIBS01000001.1"/>
</dbReference>